<dbReference type="Proteomes" id="UP001416858">
    <property type="component" value="Unassembled WGS sequence"/>
</dbReference>
<dbReference type="SUPFAM" id="SSF53649">
    <property type="entry name" value="Alkaline phosphatase-like"/>
    <property type="match status" value="1"/>
</dbReference>
<dbReference type="Gene3D" id="3.40.720.10">
    <property type="entry name" value="Alkaline Phosphatase, subunit A"/>
    <property type="match status" value="1"/>
</dbReference>
<keyword evidence="2" id="KW-1185">Reference proteome</keyword>
<dbReference type="EMBL" id="BAABRO010000002">
    <property type="protein sequence ID" value="GAA5505740.1"/>
    <property type="molecule type" value="Genomic_DNA"/>
</dbReference>
<protein>
    <recommendedName>
        <fullName evidence="3">Sulfatase</fullName>
    </recommendedName>
</protein>
<organism evidence="1 2">
    <name type="scientific">Novipirellula caenicola</name>
    <dbReference type="NCBI Taxonomy" id="1536901"/>
    <lineage>
        <taxon>Bacteria</taxon>
        <taxon>Pseudomonadati</taxon>
        <taxon>Planctomycetota</taxon>
        <taxon>Planctomycetia</taxon>
        <taxon>Pirellulales</taxon>
        <taxon>Pirellulaceae</taxon>
        <taxon>Novipirellula</taxon>
    </lineage>
</organism>
<evidence type="ECO:0000313" key="1">
    <source>
        <dbReference type="EMBL" id="GAA5505740.1"/>
    </source>
</evidence>
<evidence type="ECO:0000313" key="2">
    <source>
        <dbReference type="Proteomes" id="UP001416858"/>
    </source>
</evidence>
<proteinExistence type="predicted"/>
<dbReference type="InterPro" id="IPR017850">
    <property type="entry name" value="Alkaline_phosphatase_core_sf"/>
</dbReference>
<name>A0ABP9VKM1_9BACT</name>
<dbReference type="PANTHER" id="PTHR43737:SF1">
    <property type="entry name" value="DUF1501 DOMAIN-CONTAINING PROTEIN"/>
    <property type="match status" value="1"/>
</dbReference>
<dbReference type="InterPro" id="IPR010869">
    <property type="entry name" value="DUF1501"/>
</dbReference>
<evidence type="ECO:0008006" key="3">
    <source>
        <dbReference type="Google" id="ProtNLM"/>
    </source>
</evidence>
<dbReference type="Pfam" id="PF07394">
    <property type="entry name" value="DUF1501"/>
    <property type="match status" value="1"/>
</dbReference>
<accession>A0ABP9VKM1</accession>
<sequence>MVLVSKLAKNFWGQTPRNESPNDFRYAKIALLIVFPPPRPIFPTNLMTSSHPSAQRLKSQYATDVARRTFLTRSFAGIGGLALASLTGSAASGVSPTANSPQGDAPWPALAGLPHFAPKAKRIVHLCMAGGPSHVESLDPKPELDRIDGQPFPSSFTQGQQLAQLQGSELKARKSFVKFKKWGESGLEMSELFPHTGAMADELCVIRSMTTEQINHDTAHAFMNTGSIIKGRPCMGSWLLYGLGAETENLPGYVVMTSSGPGAQPVSARQWSAGILPSRYQGIAFQASGSPVHYIGNPDGVCQSTQRQVIDEVQRLNGMLAERYLDPEIDTRISQYEMAFKMQTAVPELTDMSTETQDTLDAYGVKRPGDGSYASNCLLARRLLERGVRFVQLYHRGWDHHSNLEKNFPISARDTDRPTAALLADLKRSGLLEDTLVLWGGEFGRTPMAQGSGRDHHINAFSVWMAGGGVKPGMTYGATDELGYNSVDNIVTVHDLHATLLHLFGVEHERLTARFQGLDLRLTGVEPSRVVKDILV</sequence>
<dbReference type="PANTHER" id="PTHR43737">
    <property type="entry name" value="BLL7424 PROTEIN"/>
    <property type="match status" value="1"/>
</dbReference>
<comment type="caution">
    <text evidence="1">The sequence shown here is derived from an EMBL/GenBank/DDBJ whole genome shotgun (WGS) entry which is preliminary data.</text>
</comment>
<gene>
    <name evidence="1" type="ORF">Rcae01_01187</name>
</gene>
<reference evidence="1 2" key="1">
    <citation type="submission" date="2024-02" db="EMBL/GenBank/DDBJ databases">
        <title>Rhodopirellula caenicola NBRC 110016.</title>
        <authorList>
            <person name="Ichikawa N."/>
            <person name="Katano-Makiyama Y."/>
            <person name="Hidaka K."/>
        </authorList>
    </citation>
    <scope>NUCLEOTIDE SEQUENCE [LARGE SCALE GENOMIC DNA]</scope>
    <source>
        <strain evidence="1 2">NBRC 110016</strain>
    </source>
</reference>